<dbReference type="EMBL" id="JRPY01000058">
    <property type="protein sequence ID" value="KJX75155.1"/>
    <property type="molecule type" value="Genomic_DNA"/>
</dbReference>
<dbReference type="AlphaFoldDB" id="A0A0F4EU47"/>
<keyword evidence="10 15" id="KW-1133">Transmembrane helix</keyword>
<keyword evidence="9 15" id="KW-0378">Hydrolase</keyword>
<name>A0A0F4EU47_9MYCO</name>
<dbReference type="SUPFAM" id="SSF54197">
    <property type="entry name" value="HIT-like"/>
    <property type="match status" value="1"/>
</dbReference>
<comment type="catalytic activity">
    <reaction evidence="1 15">
        <text>a CDP-1,2-diacyl-sn-glycerol + H2O = a 1,2-diacyl-sn-glycero-3-phosphate + CMP + 2 H(+)</text>
        <dbReference type="Rhea" id="RHEA:15221"/>
        <dbReference type="ChEBI" id="CHEBI:15377"/>
        <dbReference type="ChEBI" id="CHEBI:15378"/>
        <dbReference type="ChEBI" id="CHEBI:58332"/>
        <dbReference type="ChEBI" id="CHEBI:58608"/>
        <dbReference type="ChEBI" id="CHEBI:60377"/>
        <dbReference type="EC" id="3.6.1.26"/>
    </reaction>
</comment>
<dbReference type="GO" id="GO:0046342">
    <property type="term" value="P:CDP-diacylglycerol catabolic process"/>
    <property type="evidence" value="ECO:0007669"/>
    <property type="project" value="UniProtKB-UniRule"/>
</dbReference>
<protein>
    <recommendedName>
        <fullName evidence="15">CDP-diacylglycerol pyrophosphatase</fullName>
        <ecNumber evidence="15">3.6.1.26</ecNumber>
    </recommendedName>
    <alternativeName>
        <fullName evidence="15">CDP-diacylglycerol phosphatidylhydrolase</fullName>
    </alternativeName>
    <alternativeName>
        <fullName evidence="15">CDP-diglyceride hydrolase</fullName>
    </alternativeName>
</protein>
<keyword evidence="12 15" id="KW-0472">Membrane</keyword>
<dbReference type="NCBIfam" id="NF003982">
    <property type="entry name" value="PRK05471.1-1"/>
    <property type="match status" value="1"/>
</dbReference>
<comment type="pathway">
    <text evidence="4">Lipid metabolism.</text>
</comment>
<comment type="similarity">
    <text evidence="5 15">Belongs to the Cdh family.</text>
</comment>
<keyword evidence="14 15" id="KW-1208">Phospholipid metabolism</keyword>
<evidence type="ECO:0000313" key="16">
    <source>
        <dbReference type="EMBL" id="KJX75155.1"/>
    </source>
</evidence>
<accession>A0A0F4EU47</accession>
<evidence type="ECO:0000256" key="13">
    <source>
        <dbReference type="ARBA" id="ARBA00023209"/>
    </source>
</evidence>
<dbReference type="Proteomes" id="UP000053699">
    <property type="component" value="Unassembled WGS sequence"/>
</dbReference>
<dbReference type="PIRSF" id="PIRSF001273">
    <property type="entry name" value="CDH"/>
    <property type="match status" value="1"/>
</dbReference>
<keyword evidence="7 15" id="KW-0444">Lipid biosynthesis</keyword>
<keyword evidence="17" id="KW-1185">Reference proteome</keyword>
<sequence>MPRRFGSFTSEWSDTIRNDTNDPHYVRGPRWLPIRAAGTKLASNGRLLRRSILLCAAIAMLTCASTAEAEPMPPNNPFAASRDALWKIVHDHCELGYQRTGTYAPCTLVDKRSGTALFKASYDPNQYLLLPLDRVTGIEDPALQEFASPNYLYNAWAARAFVSSRLDNSLPEPDIFLAINPKNARTQDQLHIHISCVSPATAEVLKQVNSDDYVDWRPLSFTLHAHTYQALAVNRNTFESKSLFRDVHKKVTADGNTMDHASVAVANIAPDQFLLLVAEGTEDQPIAAEELQDHNCSIVRQDS</sequence>
<evidence type="ECO:0000256" key="14">
    <source>
        <dbReference type="ARBA" id="ARBA00023264"/>
    </source>
</evidence>
<evidence type="ECO:0000256" key="11">
    <source>
        <dbReference type="ARBA" id="ARBA00023098"/>
    </source>
</evidence>
<evidence type="ECO:0000313" key="17">
    <source>
        <dbReference type="Proteomes" id="UP000053699"/>
    </source>
</evidence>
<keyword evidence="13 15" id="KW-0594">Phospholipid biosynthesis</keyword>
<evidence type="ECO:0000256" key="6">
    <source>
        <dbReference type="ARBA" id="ARBA00022475"/>
    </source>
</evidence>
<dbReference type="GO" id="GO:0008715">
    <property type="term" value="F:CDP-diacylglycerol diphosphatase activity"/>
    <property type="evidence" value="ECO:0007669"/>
    <property type="project" value="UniProtKB-UniRule"/>
</dbReference>
<keyword evidence="8 15" id="KW-0812">Transmembrane</keyword>
<dbReference type="PATRIC" id="fig|480418.6.peg.2881"/>
<evidence type="ECO:0000256" key="7">
    <source>
        <dbReference type="ARBA" id="ARBA00022516"/>
    </source>
</evidence>
<gene>
    <name evidence="15 16" type="primary">cdh</name>
    <name evidence="16" type="ORF">MLPM_1417</name>
</gene>
<dbReference type="GO" id="GO:0008654">
    <property type="term" value="P:phospholipid biosynthetic process"/>
    <property type="evidence" value="ECO:0007669"/>
    <property type="project" value="UniProtKB-KW"/>
</dbReference>
<evidence type="ECO:0000256" key="8">
    <source>
        <dbReference type="ARBA" id="ARBA00022692"/>
    </source>
</evidence>
<dbReference type="Pfam" id="PF02611">
    <property type="entry name" value="CDH"/>
    <property type="match status" value="1"/>
</dbReference>
<dbReference type="InterPro" id="IPR003763">
    <property type="entry name" value="CDP-diacylglyc_Pase"/>
</dbReference>
<keyword evidence="11 15" id="KW-0443">Lipid metabolism</keyword>
<dbReference type="HAMAP" id="MF_00319">
    <property type="entry name" value="Cdh"/>
    <property type="match status" value="1"/>
</dbReference>
<dbReference type="Gene3D" id="3.30.428.30">
    <property type="entry name" value="HIT family - CDH-like"/>
    <property type="match status" value="1"/>
</dbReference>
<keyword evidence="6 15" id="KW-1003">Cell membrane</keyword>
<reference evidence="16 17" key="1">
    <citation type="journal article" date="2015" name="Proc. Natl. Acad. Sci. U.S.A.">
        <title>Insight into the evolution and origin of leprosy bacilli from the genome sequence of Mycobacterium lepromatosis.</title>
        <authorList>
            <person name="Singh P."/>
            <person name="Benjak A."/>
            <person name="Schuenemann V.J."/>
            <person name="Herbig A."/>
            <person name="Avanzi C."/>
            <person name="Busso P."/>
            <person name="Nieselt K."/>
            <person name="Krause J."/>
            <person name="Vera-Cabrera L."/>
            <person name="Cole S.T."/>
        </authorList>
    </citation>
    <scope>NUCLEOTIDE SEQUENCE [LARGE SCALE GENOMIC DNA]</scope>
    <source>
        <strain evidence="16 17">Mx1-22A</strain>
    </source>
</reference>
<evidence type="ECO:0000256" key="9">
    <source>
        <dbReference type="ARBA" id="ARBA00022801"/>
    </source>
</evidence>
<comment type="caution">
    <text evidence="16">The sequence shown here is derived from an EMBL/GenBank/DDBJ whole genome shotgun (WGS) entry which is preliminary data.</text>
</comment>
<dbReference type="EC" id="3.6.1.26" evidence="15"/>
<evidence type="ECO:0000256" key="15">
    <source>
        <dbReference type="HAMAP-Rule" id="MF_00319"/>
    </source>
</evidence>
<evidence type="ECO:0000256" key="10">
    <source>
        <dbReference type="ARBA" id="ARBA00022989"/>
    </source>
</evidence>
<comment type="pathway">
    <text evidence="3 15">Phospholipid metabolism; CDP-diacylglycerol degradation; phosphatidate from CDP-diacylglycerol: step 1/1.</text>
</comment>
<evidence type="ECO:0000256" key="4">
    <source>
        <dbReference type="ARBA" id="ARBA00005189"/>
    </source>
</evidence>
<dbReference type="InterPro" id="IPR036265">
    <property type="entry name" value="HIT-like_sf"/>
</dbReference>
<dbReference type="UniPathway" id="UPA00609">
    <property type="reaction ID" value="UER00664"/>
</dbReference>
<evidence type="ECO:0000256" key="2">
    <source>
        <dbReference type="ARBA" id="ARBA00004162"/>
    </source>
</evidence>
<evidence type="ECO:0000256" key="3">
    <source>
        <dbReference type="ARBA" id="ARBA00004927"/>
    </source>
</evidence>
<evidence type="ECO:0000256" key="5">
    <source>
        <dbReference type="ARBA" id="ARBA00006435"/>
    </source>
</evidence>
<proteinExistence type="inferred from homology"/>
<dbReference type="GO" id="GO:0005886">
    <property type="term" value="C:plasma membrane"/>
    <property type="evidence" value="ECO:0007669"/>
    <property type="project" value="UniProtKB-SubCell"/>
</dbReference>
<evidence type="ECO:0000256" key="12">
    <source>
        <dbReference type="ARBA" id="ARBA00023136"/>
    </source>
</evidence>
<organism evidence="16 17">
    <name type="scientific">Mycobacterium lepromatosis</name>
    <dbReference type="NCBI Taxonomy" id="480418"/>
    <lineage>
        <taxon>Bacteria</taxon>
        <taxon>Bacillati</taxon>
        <taxon>Actinomycetota</taxon>
        <taxon>Actinomycetes</taxon>
        <taxon>Mycobacteriales</taxon>
        <taxon>Mycobacteriaceae</taxon>
        <taxon>Mycobacterium</taxon>
    </lineage>
</organism>
<evidence type="ECO:0000256" key="1">
    <source>
        <dbReference type="ARBA" id="ARBA00001007"/>
    </source>
</evidence>
<comment type="subcellular location">
    <subcellularLocation>
        <location evidence="2 15">Cell membrane</location>
        <topology evidence="2 15">Single-pass membrane protein</topology>
    </subcellularLocation>
</comment>
<dbReference type="STRING" id="480418.GCA_000975265_01600"/>